<evidence type="ECO:0000256" key="8">
    <source>
        <dbReference type="ARBA" id="ARBA00023002"/>
    </source>
</evidence>
<keyword evidence="5" id="KW-0349">Heme</keyword>
<keyword evidence="6 14" id="KW-0479">Metal-binding</keyword>
<dbReference type="STRING" id="52838.A0A4S8IXC4"/>
<evidence type="ECO:0000313" key="19">
    <source>
        <dbReference type="Proteomes" id="UP000317650"/>
    </source>
</evidence>
<evidence type="ECO:0000256" key="7">
    <source>
        <dbReference type="ARBA" id="ARBA00022837"/>
    </source>
</evidence>
<feature type="binding site" evidence="14">
    <location>
        <position position="27"/>
    </location>
    <ligand>
        <name>Ca(2+)</name>
        <dbReference type="ChEBI" id="CHEBI:29108"/>
        <label>1</label>
    </ligand>
</feature>
<feature type="binding site" evidence="14">
    <location>
        <position position="191"/>
    </location>
    <ligand>
        <name>Ca(2+)</name>
        <dbReference type="ChEBI" id="CHEBI:29108"/>
        <label>2</label>
    </ligand>
</feature>
<evidence type="ECO:0000256" key="6">
    <source>
        <dbReference type="ARBA" id="ARBA00022723"/>
    </source>
</evidence>
<dbReference type="PROSITE" id="PS00436">
    <property type="entry name" value="PEROXIDASE_2"/>
    <property type="match status" value="1"/>
</dbReference>
<dbReference type="Proteomes" id="UP000317650">
    <property type="component" value="Chromosome 10"/>
</dbReference>
<gene>
    <name evidence="18" type="ORF">C4D60_Mb10t15690</name>
</gene>
<feature type="binding site" evidence="14">
    <location>
        <position position="25"/>
    </location>
    <ligand>
        <name>Ca(2+)</name>
        <dbReference type="ChEBI" id="CHEBI:29108"/>
        <label>1</label>
    </ligand>
</feature>
<feature type="site" description="Transition state stabilizer" evidence="15">
    <location>
        <position position="17"/>
    </location>
</feature>
<comment type="cofactor">
    <cofactor evidence="14">
        <name>Ca(2+)</name>
        <dbReference type="ChEBI" id="CHEBI:29108"/>
    </cofactor>
    <text evidence="14">Binds 2 calcium ions per subunit.</text>
</comment>
<dbReference type="InterPro" id="IPR033905">
    <property type="entry name" value="Secretory_peroxidase"/>
</dbReference>
<feature type="binding site" evidence="14">
    <location>
        <position position="194"/>
    </location>
    <ligand>
        <name>Ca(2+)</name>
        <dbReference type="ChEBI" id="CHEBI:29108"/>
        <label>2</label>
    </ligand>
</feature>
<proteinExistence type="inferred from homology"/>
<evidence type="ECO:0000256" key="13">
    <source>
        <dbReference type="PIRSR" id="PIRSR600823-1"/>
    </source>
</evidence>
<feature type="disulfide bond" evidence="16">
    <location>
        <begin position="153"/>
        <end position="178"/>
    </location>
</feature>
<keyword evidence="12" id="KW-0376">Hydrogen peroxide</keyword>
<evidence type="ECO:0000256" key="5">
    <source>
        <dbReference type="ARBA" id="ARBA00022617"/>
    </source>
</evidence>
<feature type="binding site" description="axial binding residue" evidence="14">
    <location>
        <position position="146"/>
    </location>
    <ligand>
        <name>heme b</name>
        <dbReference type="ChEBI" id="CHEBI:60344"/>
    </ligand>
    <ligandPart>
        <name>Fe</name>
        <dbReference type="ChEBI" id="CHEBI:18248"/>
    </ligandPart>
</feature>
<feature type="binding site" evidence="14">
    <location>
        <position position="40"/>
    </location>
    <ligand>
        <name>Ca(2+)</name>
        <dbReference type="ChEBI" id="CHEBI:29108"/>
        <label>1</label>
    </ligand>
</feature>
<dbReference type="InterPro" id="IPR019794">
    <property type="entry name" value="Peroxidases_AS"/>
</dbReference>
<evidence type="ECO:0000256" key="12">
    <source>
        <dbReference type="ARBA" id="ARBA00023324"/>
    </source>
</evidence>
<comment type="similarity">
    <text evidence="2">Belongs to the peroxidase family. Ascorbate peroxidase subfamily.</text>
</comment>
<dbReference type="InterPro" id="IPR019793">
    <property type="entry name" value="Peroxidases_heam-ligand_BS"/>
</dbReference>
<dbReference type="InterPro" id="IPR002016">
    <property type="entry name" value="Haem_peroxidase"/>
</dbReference>
<evidence type="ECO:0000256" key="4">
    <source>
        <dbReference type="ARBA" id="ARBA00022559"/>
    </source>
</evidence>
<feature type="disulfide bond" evidence="16">
    <location>
        <begin position="73"/>
        <end position="267"/>
    </location>
</feature>
<comment type="catalytic activity">
    <reaction evidence="1">
        <text>2 a phenolic donor + H2O2 = 2 a phenolic radical donor + 2 H2O</text>
        <dbReference type="Rhea" id="RHEA:56136"/>
        <dbReference type="ChEBI" id="CHEBI:15377"/>
        <dbReference type="ChEBI" id="CHEBI:16240"/>
        <dbReference type="ChEBI" id="CHEBI:139520"/>
        <dbReference type="ChEBI" id="CHEBI:139521"/>
        <dbReference type="EC" id="1.11.1.7"/>
    </reaction>
</comment>
<reference evidence="18 19" key="1">
    <citation type="journal article" date="2019" name="Nat. Plants">
        <title>Genome sequencing of Musa balbisiana reveals subgenome evolution and function divergence in polyploid bananas.</title>
        <authorList>
            <person name="Yao X."/>
        </authorList>
    </citation>
    <scope>NUCLEOTIDE SEQUENCE [LARGE SCALE GENOMIC DNA]</scope>
    <source>
        <strain evidence="19">cv. DH-PKW</strain>
        <tissue evidence="18">Leaves</tissue>
    </source>
</reference>
<protein>
    <recommendedName>
        <fullName evidence="3">peroxidase</fullName>
        <ecNumber evidence="3">1.11.1.7</ecNumber>
    </recommendedName>
</protein>
<evidence type="ECO:0000256" key="1">
    <source>
        <dbReference type="ARBA" id="ARBA00000189"/>
    </source>
</evidence>
<dbReference type="GO" id="GO:0006979">
    <property type="term" value="P:response to oxidative stress"/>
    <property type="evidence" value="ECO:0007669"/>
    <property type="project" value="InterPro"/>
</dbReference>
<dbReference type="GO" id="GO:0140825">
    <property type="term" value="F:lactoperoxidase activity"/>
    <property type="evidence" value="ECO:0007669"/>
    <property type="project" value="UniProtKB-EC"/>
</dbReference>
<feature type="active site" description="Proton acceptor" evidence="13">
    <location>
        <position position="21"/>
    </location>
</feature>
<keyword evidence="11" id="KW-0325">Glycoprotein</keyword>
<evidence type="ECO:0000256" key="14">
    <source>
        <dbReference type="PIRSR" id="PIRSR600823-3"/>
    </source>
</evidence>
<feature type="domain" description="Plant heme peroxidase family profile" evidence="17">
    <location>
        <begin position="1"/>
        <end position="271"/>
    </location>
</feature>
<dbReference type="InterPro" id="IPR000823">
    <property type="entry name" value="Peroxidase_pln"/>
</dbReference>
<evidence type="ECO:0000259" key="17">
    <source>
        <dbReference type="PROSITE" id="PS50873"/>
    </source>
</evidence>
<feature type="binding site" evidence="14">
    <location>
        <position position="147"/>
    </location>
    <ligand>
        <name>Ca(2+)</name>
        <dbReference type="ChEBI" id="CHEBI:29108"/>
        <label>2</label>
    </ligand>
</feature>
<comment type="caution">
    <text evidence="18">The sequence shown here is derived from an EMBL/GenBank/DDBJ whole genome shotgun (WGS) entry which is preliminary data.</text>
</comment>
<name>A0A4S8IXC4_MUSBA</name>
<keyword evidence="4" id="KW-0575">Peroxidase</keyword>
<dbReference type="InterPro" id="IPR010255">
    <property type="entry name" value="Haem_peroxidase_sf"/>
</dbReference>
<feature type="binding site" evidence="14">
    <location>
        <position position="199"/>
    </location>
    <ligand>
        <name>Ca(2+)</name>
        <dbReference type="ChEBI" id="CHEBI:29108"/>
        <label>2</label>
    </ligand>
</feature>
<dbReference type="Pfam" id="PF00141">
    <property type="entry name" value="peroxidase"/>
    <property type="match status" value="1"/>
</dbReference>
<dbReference type="GO" id="GO:0042744">
    <property type="term" value="P:hydrogen peroxide catabolic process"/>
    <property type="evidence" value="ECO:0007669"/>
    <property type="project" value="UniProtKB-KW"/>
</dbReference>
<feature type="binding site" evidence="14">
    <location>
        <position position="31"/>
    </location>
    <ligand>
        <name>Ca(2+)</name>
        <dbReference type="ChEBI" id="CHEBI:29108"/>
        <label>1</label>
    </ligand>
</feature>
<dbReference type="GO" id="GO:0020037">
    <property type="term" value="F:heme binding"/>
    <property type="evidence" value="ECO:0007669"/>
    <property type="project" value="InterPro"/>
</dbReference>
<dbReference type="PRINTS" id="PR00458">
    <property type="entry name" value="PEROXIDASE"/>
</dbReference>
<evidence type="ECO:0000256" key="11">
    <source>
        <dbReference type="ARBA" id="ARBA00023180"/>
    </source>
</evidence>
<evidence type="ECO:0000256" key="2">
    <source>
        <dbReference type="ARBA" id="ARBA00006873"/>
    </source>
</evidence>
<dbReference type="EC" id="1.11.1.7" evidence="3"/>
<dbReference type="PRINTS" id="PR00461">
    <property type="entry name" value="PLPEROXIDASE"/>
</dbReference>
<dbReference type="Gene3D" id="1.10.520.10">
    <property type="match status" value="1"/>
</dbReference>
<accession>A0A4S8IXC4</accession>
<keyword evidence="9 14" id="KW-0408">Iron</keyword>
<dbReference type="SUPFAM" id="SSF48113">
    <property type="entry name" value="Heme-dependent peroxidases"/>
    <property type="match status" value="1"/>
</dbReference>
<comment type="cofactor">
    <cofactor evidence="14">
        <name>heme b</name>
        <dbReference type="ChEBI" id="CHEBI:60344"/>
    </cofactor>
    <text evidence="14">Binds 1 heme b (iron(II)-protoporphyrin IX) group per subunit.</text>
</comment>
<dbReference type="Gene3D" id="1.10.420.10">
    <property type="entry name" value="Peroxidase, domain 2"/>
    <property type="match status" value="1"/>
</dbReference>
<keyword evidence="7 14" id="KW-0106">Calcium</keyword>
<keyword evidence="8" id="KW-0560">Oxidoreductase</keyword>
<evidence type="ECO:0000256" key="3">
    <source>
        <dbReference type="ARBA" id="ARBA00012313"/>
    </source>
</evidence>
<dbReference type="PROSITE" id="PS50873">
    <property type="entry name" value="PEROXIDASE_4"/>
    <property type="match status" value="1"/>
</dbReference>
<dbReference type="PANTHER" id="PTHR31388">
    <property type="entry name" value="PEROXIDASE 72-RELATED"/>
    <property type="match status" value="1"/>
</dbReference>
<dbReference type="PANTHER" id="PTHR31388:SF5">
    <property type="entry name" value="PEROXIDASE"/>
    <property type="match status" value="1"/>
</dbReference>
<dbReference type="PROSITE" id="PS00435">
    <property type="entry name" value="PEROXIDASE_1"/>
    <property type="match status" value="1"/>
</dbReference>
<dbReference type="CDD" id="cd00693">
    <property type="entry name" value="secretory_peroxidase"/>
    <property type="match status" value="1"/>
</dbReference>
<organism evidence="18 19">
    <name type="scientific">Musa balbisiana</name>
    <name type="common">Banana</name>
    <dbReference type="NCBI Taxonomy" id="52838"/>
    <lineage>
        <taxon>Eukaryota</taxon>
        <taxon>Viridiplantae</taxon>
        <taxon>Streptophyta</taxon>
        <taxon>Embryophyta</taxon>
        <taxon>Tracheophyta</taxon>
        <taxon>Spermatophyta</taxon>
        <taxon>Magnoliopsida</taxon>
        <taxon>Liliopsida</taxon>
        <taxon>Zingiberales</taxon>
        <taxon>Musaceae</taxon>
        <taxon>Musa</taxon>
    </lineage>
</organism>
<evidence type="ECO:0000256" key="10">
    <source>
        <dbReference type="ARBA" id="ARBA00023157"/>
    </source>
</evidence>
<evidence type="ECO:0000313" key="18">
    <source>
        <dbReference type="EMBL" id="THU53558.1"/>
    </source>
</evidence>
<keyword evidence="19" id="KW-1185">Reference proteome</keyword>
<dbReference type="AlphaFoldDB" id="A0A4S8IXC4"/>
<evidence type="ECO:0000256" key="9">
    <source>
        <dbReference type="ARBA" id="ARBA00023004"/>
    </source>
</evidence>
<sequence length="272" mass="29003">MAQAVNMEPRMGASIVRLFFHECFVNGCDASILLDETTGEKNAFRNRNSARGYEVVDAIKSNVEAACPATVSCADILALAARDGVALVTWWSNMDGSAGSSGCQDSSQADANRDLSSFSASLSDIISKFKAKGLSARDMTVLSGAHTICQTACGTFRSHIYGDTDVDSSFAALRKQNCPFTGGDGNPAPLDLQTPNRFDNSNYRNVVDKKGLLHSDQELFDGGSQDSLARLYSTNGAAVARDFAAAMVKMGALSPLTGTMGEIRLNCRRRVT</sequence>
<dbReference type="GO" id="GO:0046872">
    <property type="term" value="F:metal ion binding"/>
    <property type="evidence" value="ECO:0007669"/>
    <property type="project" value="UniProtKB-KW"/>
</dbReference>
<evidence type="ECO:0000256" key="15">
    <source>
        <dbReference type="PIRSR" id="PIRSR600823-4"/>
    </source>
</evidence>
<feature type="disulfide bond" evidence="16">
    <location>
        <begin position="23"/>
        <end position="28"/>
    </location>
</feature>
<evidence type="ECO:0000256" key="16">
    <source>
        <dbReference type="PIRSR" id="PIRSR600823-5"/>
    </source>
</evidence>
<keyword evidence="10 16" id="KW-1015">Disulfide bond</keyword>
<dbReference type="EMBL" id="PYDT01000008">
    <property type="protein sequence ID" value="THU53558.1"/>
    <property type="molecule type" value="Genomic_DNA"/>
</dbReference>
<dbReference type="FunFam" id="1.10.420.10:FF:000006">
    <property type="entry name" value="Peroxidase"/>
    <property type="match status" value="1"/>
</dbReference>
<feature type="binding site" evidence="14">
    <location>
        <position position="29"/>
    </location>
    <ligand>
        <name>Ca(2+)</name>
        <dbReference type="ChEBI" id="CHEBI:29108"/>
        <label>1</label>
    </ligand>
</feature>